<dbReference type="EMBL" id="FJ151552">
    <property type="protein sequence ID" value="ACI04477.1"/>
    <property type="molecule type" value="Genomic_DNA"/>
</dbReference>
<organism evidence="2">
    <name type="scientific">uncultured bacterium RM57</name>
    <dbReference type="NCBI Taxonomy" id="561246"/>
    <lineage>
        <taxon>Bacteria</taxon>
        <taxon>environmental samples</taxon>
    </lineage>
</organism>
<keyword evidence="1" id="KW-1133">Transmembrane helix</keyword>
<evidence type="ECO:0000256" key="1">
    <source>
        <dbReference type="SAM" id="Phobius"/>
    </source>
</evidence>
<feature type="transmembrane region" description="Helical" evidence="1">
    <location>
        <begin position="44"/>
        <end position="62"/>
    </location>
</feature>
<accession>C8XT84</accession>
<keyword evidence="1" id="KW-0812">Transmembrane</keyword>
<sequence length="184" mass="20168">MPVSQQPPETETKPVTDSVPKVAGDVAVGEDLDFQRRWWRFEKIVWTFFLLLIICDLIGLFGRGYLAKAQRTASDGTLRLTYERIERSSTPSIMTLHFGPSAIRDGQIKLFISESIVRRLGAQRISPQPAQSVVGNGGFTYTFPATTTPATVEISLEPSFPGREHFNMGVVGAAPIGGSVFVVP</sequence>
<proteinExistence type="predicted"/>
<protein>
    <submittedName>
        <fullName evidence="2">Putative conserved membrane-anchored protein</fullName>
    </submittedName>
</protein>
<name>C8XT84_9BACT</name>
<keyword evidence="1" id="KW-0472">Membrane</keyword>
<reference evidence="2" key="1">
    <citation type="journal article" date="2009" name="ACS Chem. Biol.">
        <title>Natural products from environmental DNA hosted in Ralstonia metallidurans.</title>
        <authorList>
            <person name="Craig J.W."/>
            <person name="Chang F.Y."/>
            <person name="Brady S.F."/>
        </authorList>
    </citation>
    <scope>NUCLEOTIDE SEQUENCE</scope>
</reference>
<dbReference type="AlphaFoldDB" id="C8XT84"/>
<evidence type="ECO:0000313" key="2">
    <source>
        <dbReference type="EMBL" id="ACI04477.1"/>
    </source>
</evidence>